<feature type="compositionally biased region" description="Pro residues" evidence="1">
    <location>
        <begin position="100"/>
        <end position="109"/>
    </location>
</feature>
<dbReference type="AlphaFoldDB" id="A0A1Y2B414"/>
<reference evidence="4 5" key="1">
    <citation type="submission" date="2016-07" db="EMBL/GenBank/DDBJ databases">
        <title>Pervasive Adenine N6-methylation of Active Genes in Fungi.</title>
        <authorList>
            <consortium name="DOE Joint Genome Institute"/>
            <person name="Mondo S.J."/>
            <person name="Dannebaum R.O."/>
            <person name="Kuo R.C."/>
            <person name="Labutti K."/>
            <person name="Haridas S."/>
            <person name="Kuo A."/>
            <person name="Salamov A."/>
            <person name="Ahrendt S.R."/>
            <person name="Lipzen A."/>
            <person name="Sullivan W."/>
            <person name="Andreopoulos W.B."/>
            <person name="Clum A."/>
            <person name="Lindquist E."/>
            <person name="Daum C."/>
            <person name="Ramamoorthy G.K."/>
            <person name="Gryganskyi A."/>
            <person name="Culley D."/>
            <person name="Magnuson J.K."/>
            <person name="James T.Y."/>
            <person name="O'Malley M.A."/>
            <person name="Stajich J.E."/>
            <person name="Spatafora J.W."/>
            <person name="Visel A."/>
            <person name="Grigoriev I.V."/>
        </authorList>
    </citation>
    <scope>NUCLEOTIDE SEQUENCE [LARGE SCALE GENOMIC DNA]</scope>
    <source>
        <strain evidence="4 5">68-887.2</strain>
    </source>
</reference>
<comment type="caution">
    <text evidence="4">The sequence shown here is derived from an EMBL/GenBank/DDBJ whole genome shotgun (WGS) entry which is preliminary data.</text>
</comment>
<evidence type="ECO:0000256" key="2">
    <source>
        <dbReference type="SAM" id="Phobius"/>
    </source>
</evidence>
<evidence type="ECO:0000313" key="5">
    <source>
        <dbReference type="Proteomes" id="UP000193986"/>
    </source>
</evidence>
<dbReference type="STRING" id="71784.A0A1Y2B414"/>
<dbReference type="OrthoDB" id="3824970at2759"/>
<dbReference type="FunCoup" id="A0A1Y2B414">
    <property type="interactions" value="68"/>
</dbReference>
<dbReference type="PROSITE" id="PS51140">
    <property type="entry name" value="CUE"/>
    <property type="match status" value="1"/>
</dbReference>
<keyword evidence="5" id="KW-1185">Reference proteome</keyword>
<keyword evidence="2" id="KW-1133">Transmembrane helix</keyword>
<evidence type="ECO:0000259" key="3">
    <source>
        <dbReference type="PROSITE" id="PS51140"/>
    </source>
</evidence>
<sequence>MAMEDVLPALLVIGLVWVLIRYMSRSSNTSTLNRDGIIGVTPAMVETVHSAFPHIPPGNIIYSLSKTRSAQATSEEIIERGFLPIPPATFNIPASLLPPSVNPPTPTSPTKPTLPSRPVPSLIERYQLSSRIPSRKGKEKDEEDSGAGAPGAAPGGGVGGEAVKWEDTREGREKGLKERKERMILEARRRLLEKQASATEQQTTQI</sequence>
<dbReference type="Pfam" id="PF02845">
    <property type="entry name" value="CUE"/>
    <property type="match status" value="1"/>
</dbReference>
<feature type="compositionally biased region" description="Basic and acidic residues" evidence="1">
    <location>
        <begin position="163"/>
        <end position="181"/>
    </location>
</feature>
<dbReference type="InParanoid" id="A0A1Y2B414"/>
<evidence type="ECO:0000313" key="4">
    <source>
        <dbReference type="EMBL" id="ORY29561.1"/>
    </source>
</evidence>
<keyword evidence="2" id="KW-0472">Membrane</keyword>
<proteinExistence type="predicted"/>
<feature type="domain" description="CUE" evidence="3">
    <location>
        <begin position="40"/>
        <end position="82"/>
    </location>
</feature>
<dbReference type="CDD" id="cd14424">
    <property type="entry name" value="CUE_Cue1p_like"/>
    <property type="match status" value="1"/>
</dbReference>
<organism evidence="4 5">
    <name type="scientific">Naematelia encephala</name>
    <dbReference type="NCBI Taxonomy" id="71784"/>
    <lineage>
        <taxon>Eukaryota</taxon>
        <taxon>Fungi</taxon>
        <taxon>Dikarya</taxon>
        <taxon>Basidiomycota</taxon>
        <taxon>Agaricomycotina</taxon>
        <taxon>Tremellomycetes</taxon>
        <taxon>Tremellales</taxon>
        <taxon>Naemateliaceae</taxon>
        <taxon>Naematelia</taxon>
    </lineage>
</organism>
<feature type="region of interest" description="Disordered" evidence="1">
    <location>
        <begin position="96"/>
        <end position="181"/>
    </location>
</feature>
<feature type="transmembrane region" description="Helical" evidence="2">
    <location>
        <begin position="6"/>
        <end position="24"/>
    </location>
</feature>
<dbReference type="GO" id="GO:0043130">
    <property type="term" value="F:ubiquitin binding"/>
    <property type="evidence" value="ECO:0007669"/>
    <property type="project" value="InterPro"/>
</dbReference>
<protein>
    <recommendedName>
        <fullName evidence="3">CUE domain-containing protein</fullName>
    </recommendedName>
</protein>
<dbReference type="Proteomes" id="UP000193986">
    <property type="component" value="Unassembled WGS sequence"/>
</dbReference>
<keyword evidence="2" id="KW-0812">Transmembrane</keyword>
<name>A0A1Y2B414_9TREE</name>
<gene>
    <name evidence="4" type="ORF">BCR39DRAFT_532135</name>
</gene>
<dbReference type="EMBL" id="MCFC01000025">
    <property type="protein sequence ID" value="ORY29561.1"/>
    <property type="molecule type" value="Genomic_DNA"/>
</dbReference>
<dbReference type="Gene3D" id="1.10.8.10">
    <property type="entry name" value="DNA helicase RuvA subunit, C-terminal domain"/>
    <property type="match status" value="1"/>
</dbReference>
<evidence type="ECO:0000256" key="1">
    <source>
        <dbReference type="SAM" id="MobiDB-lite"/>
    </source>
</evidence>
<accession>A0A1Y2B414</accession>
<dbReference type="InterPro" id="IPR003892">
    <property type="entry name" value="CUE"/>
</dbReference>